<dbReference type="EMBL" id="JAPQES010000005">
    <property type="protein sequence ID" value="MCY6371681.1"/>
    <property type="molecule type" value="Genomic_DNA"/>
</dbReference>
<dbReference type="Gene3D" id="1.25.10.10">
    <property type="entry name" value="Leucine-rich Repeat Variant"/>
    <property type="match status" value="1"/>
</dbReference>
<dbReference type="Proteomes" id="UP001079657">
    <property type="component" value="Unassembled WGS sequence"/>
</dbReference>
<accession>A0ABT4CTZ8</accession>
<comment type="caution">
    <text evidence="3">The sequence shown here is derived from an EMBL/GenBank/DDBJ whole genome shotgun (WGS) entry which is preliminary data.</text>
</comment>
<dbReference type="SUPFAM" id="SSF48371">
    <property type="entry name" value="ARM repeat"/>
    <property type="match status" value="1"/>
</dbReference>
<organism evidence="3 4">
    <name type="scientific">Clostridium ganghwense</name>
    <dbReference type="NCBI Taxonomy" id="312089"/>
    <lineage>
        <taxon>Bacteria</taxon>
        <taxon>Bacillati</taxon>
        <taxon>Bacillota</taxon>
        <taxon>Clostridia</taxon>
        <taxon>Eubacteriales</taxon>
        <taxon>Clostridiaceae</taxon>
        <taxon>Clostridium</taxon>
    </lineage>
</organism>
<proteinExistence type="predicted"/>
<reference evidence="3" key="1">
    <citation type="submission" date="2022-12" db="EMBL/GenBank/DDBJ databases">
        <authorList>
            <person name="Wang J."/>
        </authorList>
    </citation>
    <scope>NUCLEOTIDE SEQUENCE</scope>
    <source>
        <strain evidence="3">HY-42-06</strain>
    </source>
</reference>
<evidence type="ECO:0000313" key="3">
    <source>
        <dbReference type="EMBL" id="MCY6371681.1"/>
    </source>
</evidence>
<feature type="domain" description="DUF4132" evidence="2">
    <location>
        <begin position="733"/>
        <end position="913"/>
    </location>
</feature>
<dbReference type="InterPro" id="IPR025406">
    <property type="entry name" value="DUF4132"/>
</dbReference>
<keyword evidence="1" id="KW-0175">Coiled coil</keyword>
<keyword evidence="4" id="KW-1185">Reference proteome</keyword>
<dbReference type="InterPro" id="IPR016024">
    <property type="entry name" value="ARM-type_fold"/>
</dbReference>
<protein>
    <submittedName>
        <fullName evidence="3">DUF4132 domain-containing protein</fullName>
    </submittedName>
</protein>
<name>A0ABT4CTZ8_9CLOT</name>
<evidence type="ECO:0000259" key="2">
    <source>
        <dbReference type="Pfam" id="PF13569"/>
    </source>
</evidence>
<evidence type="ECO:0000256" key="1">
    <source>
        <dbReference type="SAM" id="Coils"/>
    </source>
</evidence>
<dbReference type="RefSeq" id="WP_268050561.1">
    <property type="nucleotide sequence ID" value="NZ_JAPQES010000005.1"/>
</dbReference>
<dbReference type="InterPro" id="IPR011989">
    <property type="entry name" value="ARM-like"/>
</dbReference>
<evidence type="ECO:0000313" key="4">
    <source>
        <dbReference type="Proteomes" id="UP001079657"/>
    </source>
</evidence>
<feature type="coiled-coil region" evidence="1">
    <location>
        <begin position="744"/>
        <end position="771"/>
    </location>
</feature>
<dbReference type="Pfam" id="PF13569">
    <property type="entry name" value="DUF4132"/>
    <property type="match status" value="1"/>
</dbReference>
<gene>
    <name evidence="3" type="ORF">OXH55_13630</name>
</gene>
<sequence>MALEKVKTNEFTEILKKYNYGYRKKAEETDTVIEEIKAYLLEEKSLDEVFDFVRDNLKGERMTSSLMDYYFFQAGRVEKFIIKIIKAYKEDNFQKRLFNLLIKLNPYRTIELITYGYDRSGCDLKSIENYEKIRSDLKNKFKFNETQILSWALGYSYGHYTCGPLRKQIYERVIEEVNEKKNLLKEAVEYIETGYRISLYGICYEITKDEYFNDKVREYFYNEFNTFLDKNFKYENEEAKVLIKKYTKGEVHFEEIKPLLKEEYRIEHSLRIDGELIYFWALEEEERKKYFNIFFELDNVGIINSIWSHLKRSRKKSEKKTMENFLEEVVEAGIEISKIVEFLGIGAVEYCTEYYNSNVDEYKTGIRYLTKNEYNVLEYIKDFSADSKLFIINSLFESKKYKEEHIKIALEYLKDKSKKIREALVRHLSKLELSQIVYFIEDFKKLLENKKADVRLAVTEILVNYKEEKLVQDVLQNLFKKETDPKIRSLLIETLNIEVRTLYLDEEGKFDLLAYIKGLSKNLKKKKLSLPYKEFTQIRYKHNEKVMGDEIIEYFLLSYMTSDELKINNDALLISEYMNEEDLNGFSNNVLDYFISNGFNNKEKWMILLASIHGDYNIIKKLNTLITELASKSKQKIASYIVKALALNGSGEALILVDSIGRKFKYKSVKDSAKEAFKLVASELGYSLGELQDKIVPDLGFKNISCKEYDYGSRKFKVYLNDNLALEIEKDDGKILKNLPKGTKDDNEEMVKKAKDNLKILKKELKDIVKAQIERMEASLSDFRIWNVESWRELFMKNPIMHRLGKRIIWGLYEDGELKTSFIYDDDFYNVNDDVIELDEKYKISIVHPLELSEEEKASWKEIFEDNEIEEFFPQINRNVFICEDENIKFIEDFKNTKVNDATLVNRIMKKGWYRGSVTDGGGYHEFYKENEELNIGVEVTLDEYINTYDLGYEEVAIKTVEFYKAGTIERGSYEYDEIDSNRRILPINVPERYYSEMIYDIYEILSK</sequence>